<dbReference type="AlphaFoldDB" id="A0A0X8NZW4"/>
<feature type="domain" description="Transposase IS110-like N-terminal" evidence="1">
    <location>
        <begin position="8"/>
        <end position="140"/>
    </location>
</feature>
<protein>
    <submittedName>
        <fullName evidence="3">IS110 family transposase</fullName>
    </submittedName>
</protein>
<feature type="domain" description="Transposase IS116/IS110/IS902 C-terminal" evidence="2">
    <location>
        <begin position="192"/>
        <end position="273"/>
    </location>
</feature>
<reference evidence="3" key="2">
    <citation type="submission" date="2018-01" db="EMBL/GenBank/DDBJ databases">
        <title>FDA dAtabase for Regulatory Grade micrObial Sequences (FDA-ARGOS): Supporting development and validation of Infectious Disease Dx tests.</title>
        <authorList>
            <person name="Goldberg B."/>
            <person name="Campos J."/>
            <person name="Tallon L."/>
            <person name="Sadzewicz L."/>
            <person name="Sengamalay N."/>
            <person name="Ott S."/>
            <person name="Godinez A."/>
            <person name="Nagaraj S."/>
            <person name="Vavikolanu K."/>
            <person name="Aluvathingal J."/>
            <person name="Nadendla S."/>
            <person name="Sichtig H."/>
        </authorList>
    </citation>
    <scope>NUCLEOTIDE SEQUENCE</scope>
    <source>
        <strain evidence="3">FDAARGOS_147</strain>
    </source>
</reference>
<name>A0A0X8NZW4_ALCXX</name>
<evidence type="ECO:0000313" key="4">
    <source>
        <dbReference type="EMBL" id="AMG38246.1"/>
    </source>
</evidence>
<accession>A0A0X8NZW4</accession>
<dbReference type="Pfam" id="PF02371">
    <property type="entry name" value="Transposase_20"/>
    <property type="match status" value="1"/>
</dbReference>
<dbReference type="InterPro" id="IPR002525">
    <property type="entry name" value="Transp_IS110-like_N"/>
</dbReference>
<dbReference type="GO" id="GO:0003677">
    <property type="term" value="F:DNA binding"/>
    <property type="evidence" value="ECO:0007669"/>
    <property type="project" value="InterPro"/>
</dbReference>
<evidence type="ECO:0000259" key="1">
    <source>
        <dbReference type="Pfam" id="PF01548"/>
    </source>
</evidence>
<dbReference type="PANTHER" id="PTHR33055:SF3">
    <property type="entry name" value="PUTATIVE TRANSPOSASE FOR IS117-RELATED"/>
    <property type="match status" value="1"/>
</dbReference>
<dbReference type="GO" id="GO:0006313">
    <property type="term" value="P:DNA transposition"/>
    <property type="evidence" value="ECO:0007669"/>
    <property type="project" value="InterPro"/>
</dbReference>
<evidence type="ECO:0000313" key="3">
    <source>
        <dbReference type="EMBL" id="AMG37330.1"/>
    </source>
</evidence>
<organism evidence="3 5">
    <name type="scientific">Alcaligenes xylosoxydans xylosoxydans</name>
    <name type="common">Achromobacter xylosoxidans</name>
    <dbReference type="NCBI Taxonomy" id="85698"/>
    <lineage>
        <taxon>Bacteria</taxon>
        <taxon>Pseudomonadati</taxon>
        <taxon>Pseudomonadota</taxon>
        <taxon>Betaproteobacteria</taxon>
        <taxon>Burkholderiales</taxon>
        <taxon>Alcaligenaceae</taxon>
        <taxon>Achromobacter</taxon>
    </lineage>
</organism>
<reference evidence="5" key="1">
    <citation type="submission" date="2015-12" db="EMBL/GenBank/DDBJ databases">
        <title>FDA dAtabase for Regulatory Grade micrObial Sequences (FDA-ARGOS): Supporting development and validation of Infectious Disease Dx tests.</title>
        <authorList>
            <person name="Case J."/>
            <person name="Tallon L."/>
            <person name="Sadzewicz L."/>
            <person name="Sengamalay N."/>
            <person name="Ott S."/>
            <person name="Godinez A."/>
            <person name="Nagaraj S."/>
            <person name="Nadendla S."/>
            <person name="Sichtig H."/>
        </authorList>
    </citation>
    <scope>NUCLEOTIDE SEQUENCE [LARGE SCALE GENOMIC DNA]</scope>
    <source>
        <strain evidence="5">FDAARGOS_147</strain>
    </source>
</reference>
<dbReference type="NCBIfam" id="NF033542">
    <property type="entry name" value="transpos_IS110"/>
    <property type="match status" value="1"/>
</dbReference>
<dbReference type="InterPro" id="IPR047650">
    <property type="entry name" value="Transpos_IS110"/>
</dbReference>
<dbReference type="GO" id="GO:0004803">
    <property type="term" value="F:transposase activity"/>
    <property type="evidence" value="ECO:0007669"/>
    <property type="project" value="InterPro"/>
</dbReference>
<dbReference type="EMBL" id="CP014060">
    <property type="protein sequence ID" value="AMG37330.1"/>
    <property type="molecule type" value="Genomic_DNA"/>
</dbReference>
<dbReference type="Pfam" id="PF01548">
    <property type="entry name" value="DEDD_Tnp_IS110"/>
    <property type="match status" value="1"/>
</dbReference>
<dbReference type="EMBL" id="CP014060">
    <property type="protein sequence ID" value="AMG38246.1"/>
    <property type="molecule type" value="Genomic_DNA"/>
</dbReference>
<dbReference type="InterPro" id="IPR003346">
    <property type="entry name" value="Transposase_20"/>
</dbReference>
<dbReference type="RefSeq" id="WP_061072522.1">
    <property type="nucleotide sequence ID" value="NZ_CP014060.2"/>
</dbReference>
<evidence type="ECO:0000313" key="5">
    <source>
        <dbReference type="Proteomes" id="UP000060602"/>
    </source>
</evidence>
<dbReference type="PANTHER" id="PTHR33055">
    <property type="entry name" value="TRANSPOSASE FOR INSERTION SEQUENCE ELEMENT IS1111A"/>
    <property type="match status" value="1"/>
</dbReference>
<gene>
    <name evidence="3" type="ORF">AL504_15735</name>
    <name evidence="4" type="ORF">AL504_20810</name>
</gene>
<sequence>MQIPGCFIGVDVGKFELQVAGHEGAIVSGSLANSRSSIVGWLKRLPAGSVIAMEATGGYQELLARLAHERGFAVYVLNPTHVHHYAISLGNRGKTDRLDAEVIAQYIAQRHATLHRYEPISPELQQVRALQALRSTVVRVGTSLRLSAQRHGCSSEHQKKALASLSAWAEQLERELIAQIKAQSEWAKTYGLLTGICGIGPINGAALTTLFNRIHFASSDAAVAFCGLDPRPNESGRKVGRRRLSKQGDKAARTLLYNAASSAARTAHFKDYYAMLRARGLASTAALVVIARKLLRIAYGVWRTGQVFDPGRLNLKTA</sequence>
<proteinExistence type="predicted"/>
<dbReference type="Proteomes" id="UP000060602">
    <property type="component" value="Chromosome"/>
</dbReference>
<evidence type="ECO:0000259" key="2">
    <source>
        <dbReference type="Pfam" id="PF02371"/>
    </source>
</evidence>